<evidence type="ECO:0000313" key="2">
    <source>
        <dbReference type="Proteomes" id="UP000789860"/>
    </source>
</evidence>
<comment type="caution">
    <text evidence="1">The sequence shown here is derived from an EMBL/GenBank/DDBJ whole genome shotgun (WGS) entry which is preliminary data.</text>
</comment>
<evidence type="ECO:0000313" key="1">
    <source>
        <dbReference type="EMBL" id="CAG8633210.1"/>
    </source>
</evidence>
<dbReference type="EMBL" id="CAJVPM010020104">
    <property type="protein sequence ID" value="CAG8633210.1"/>
    <property type="molecule type" value="Genomic_DNA"/>
</dbReference>
<name>A0ACA9N4W2_9GLOM</name>
<gene>
    <name evidence="1" type="ORF">SCALOS_LOCUS8042</name>
</gene>
<dbReference type="Proteomes" id="UP000789860">
    <property type="component" value="Unassembled WGS sequence"/>
</dbReference>
<reference evidence="1" key="1">
    <citation type="submission" date="2021-06" db="EMBL/GenBank/DDBJ databases">
        <authorList>
            <person name="Kallberg Y."/>
            <person name="Tangrot J."/>
            <person name="Rosling A."/>
        </authorList>
    </citation>
    <scope>NUCLEOTIDE SEQUENCE</scope>
    <source>
        <strain evidence="1">AU212A</strain>
    </source>
</reference>
<organism evidence="1 2">
    <name type="scientific">Scutellospora calospora</name>
    <dbReference type="NCBI Taxonomy" id="85575"/>
    <lineage>
        <taxon>Eukaryota</taxon>
        <taxon>Fungi</taxon>
        <taxon>Fungi incertae sedis</taxon>
        <taxon>Mucoromycota</taxon>
        <taxon>Glomeromycotina</taxon>
        <taxon>Glomeromycetes</taxon>
        <taxon>Diversisporales</taxon>
        <taxon>Gigasporaceae</taxon>
        <taxon>Scutellospora</taxon>
    </lineage>
</organism>
<protein>
    <submittedName>
        <fullName evidence="1">7892_t:CDS:1</fullName>
    </submittedName>
</protein>
<feature type="non-terminal residue" evidence="1">
    <location>
        <position position="1"/>
    </location>
</feature>
<keyword evidence="2" id="KW-1185">Reference proteome</keyword>
<accession>A0ACA9N4W2</accession>
<sequence length="42" mass="4729">KGADILIKEDLDDDNNKDNTEEDIEVTPEVEEQLDISSRLAV</sequence>
<proteinExistence type="predicted"/>